<gene>
    <name evidence="1" type="ORF">VICG_01570</name>
</gene>
<dbReference type="STRING" id="993615.L2GLE6"/>
<sequence length="670" mass="77471">VSYVDVQIVEENPILFYCVQPSGKRDFYSTEYLFFRDPAVVESSEQARMVHSTPSKFLSTRSGSERSTLVLHTFNEDQYKNFSRGRAVENFEIVTVYSTVLGAELTDSDLYIHTPNGIIHYTILDSKRLMLNCRTQEVYQMYRNYGDVEFMVRYFQLLTENEDVSKLDGLCRNDSIRSHALFVWIYTLVRPVWRMDLSQLKASEESLAHEAVLDDVVKKLKILKQRISPGYDAARGFIDEFVQTYFYISLLLDYNIPFKETFESILTRDGDFKTLSLKSLLDAFTASESIEPLLKTMQNGCPMYLPLENINLQRGLQLIRKDDRESLLRSLGFLSQAKFDHGVVHKFNELRFFYGSVFLIREKFDFDYETAVSLFAESVKCKRALEHGLEDAREAFLYPFFESVLRLEAFLPCVCCDSTPGSVDLLSIKNPMFSMFLKDQMHKNERACSLYWKYLLVRNEKVEAVQSLINLSQRADLPLAKKVDFLQTALSISTGTLLNSEVKLRLKLYEIQAELMSRVPSLRTPVLLDSDTLYNDYCQGQNDLKIKILDAIGFRDEKVQKDLFEAYFRDLPLRECFLFLGELSNKRLGVVFDILVKKVRPSEMDFCGGLVVAGFEYDEIISFVKSSLSSNAHPEIKVELLKSLKVFSKFGEYKECERLCEKDFGIRVCK</sequence>
<proteinExistence type="predicted"/>
<dbReference type="EMBL" id="JH370145">
    <property type="protein sequence ID" value="ELA41330.1"/>
    <property type="molecule type" value="Genomic_DNA"/>
</dbReference>
<dbReference type="VEuPathDB" id="MicrosporidiaDB:VICG_01570"/>
<dbReference type="RefSeq" id="XP_007605016.1">
    <property type="nucleotide sequence ID" value="XM_007604954.1"/>
</dbReference>
<dbReference type="Proteomes" id="UP000011082">
    <property type="component" value="Unassembled WGS sequence"/>
</dbReference>
<protein>
    <submittedName>
        <fullName evidence="1">Uncharacterized protein</fullName>
    </submittedName>
</protein>
<dbReference type="GeneID" id="19882281"/>
<dbReference type="Gene3D" id="1.25.40.440">
    <property type="entry name" value="Nucleoporin, helical domain, central subdomain"/>
    <property type="match status" value="1"/>
</dbReference>
<evidence type="ECO:0000313" key="2">
    <source>
        <dbReference type="Proteomes" id="UP000011082"/>
    </source>
</evidence>
<dbReference type="InParanoid" id="L2GLE6"/>
<evidence type="ECO:0000313" key="1">
    <source>
        <dbReference type="EMBL" id="ELA41330.1"/>
    </source>
</evidence>
<keyword evidence="2" id="KW-1185">Reference proteome</keyword>
<accession>L2GLE6</accession>
<dbReference type="InterPro" id="IPR042537">
    <property type="entry name" value="Nucleoporin_Nup155_C_2"/>
</dbReference>
<name>L2GLE6_VITCO</name>
<feature type="non-terminal residue" evidence="1">
    <location>
        <position position="1"/>
    </location>
</feature>
<dbReference type="HOGENOM" id="CLU_014149_0_0_1"/>
<dbReference type="OrthoDB" id="338970at2759"/>
<organism evidence="1 2">
    <name type="scientific">Vittaforma corneae (strain ATCC 50505)</name>
    <name type="common">Microsporidian parasite</name>
    <name type="synonym">Nosema corneum</name>
    <dbReference type="NCBI Taxonomy" id="993615"/>
    <lineage>
        <taxon>Eukaryota</taxon>
        <taxon>Fungi</taxon>
        <taxon>Fungi incertae sedis</taxon>
        <taxon>Microsporidia</taxon>
        <taxon>Nosematidae</taxon>
        <taxon>Vittaforma</taxon>
    </lineage>
</organism>
<dbReference type="OMA" id="CNGERDY"/>
<dbReference type="AlphaFoldDB" id="L2GLE6"/>
<reference evidence="2" key="1">
    <citation type="submission" date="2011-05" db="EMBL/GenBank/DDBJ databases">
        <title>The genome sequence of Vittaforma corneae strain ATCC 50505.</title>
        <authorList>
            <consortium name="The Broad Institute Genome Sequencing Platform"/>
            <person name="Cuomo C."/>
            <person name="Didier E."/>
            <person name="Bowers L."/>
            <person name="Young S.K."/>
            <person name="Zeng Q."/>
            <person name="Gargeya S."/>
            <person name="Fitzgerald M."/>
            <person name="Haas B."/>
            <person name="Abouelleil A."/>
            <person name="Alvarado L."/>
            <person name="Arachchi H.M."/>
            <person name="Berlin A."/>
            <person name="Chapman S.B."/>
            <person name="Gearin G."/>
            <person name="Goldberg J."/>
            <person name="Griggs A."/>
            <person name="Gujja S."/>
            <person name="Hansen M."/>
            <person name="Heiman D."/>
            <person name="Howarth C."/>
            <person name="Larimer J."/>
            <person name="Lui A."/>
            <person name="MacDonald P.J.P."/>
            <person name="McCowen C."/>
            <person name="Montmayeur A."/>
            <person name="Murphy C."/>
            <person name="Neiman D."/>
            <person name="Pearson M."/>
            <person name="Priest M."/>
            <person name="Roberts A."/>
            <person name="Saif S."/>
            <person name="Shea T."/>
            <person name="Sisk P."/>
            <person name="Stolte C."/>
            <person name="Sykes S."/>
            <person name="Wortman J."/>
            <person name="Nusbaum C."/>
            <person name="Birren B."/>
        </authorList>
    </citation>
    <scope>NUCLEOTIDE SEQUENCE [LARGE SCALE GENOMIC DNA]</scope>
    <source>
        <strain evidence="2">ATCC 50505</strain>
    </source>
</reference>